<dbReference type="InterPro" id="IPR029044">
    <property type="entry name" value="Nucleotide-diphossugar_trans"/>
</dbReference>
<accession>A0A3Q8XA09</accession>
<dbReference type="SUPFAM" id="SSF53448">
    <property type="entry name" value="Nucleotide-diphospho-sugar transferases"/>
    <property type="match status" value="1"/>
</dbReference>
<protein>
    <recommendedName>
        <fullName evidence="3">Glycosyltransferase family 2 protein</fullName>
    </recommendedName>
</protein>
<dbReference type="AlphaFoldDB" id="A0A3Q8XA09"/>
<evidence type="ECO:0000313" key="1">
    <source>
        <dbReference type="EMBL" id="AZN43776.1"/>
    </source>
</evidence>
<dbReference type="Gene3D" id="3.90.550.10">
    <property type="entry name" value="Spore Coat Polysaccharide Biosynthesis Protein SpsA, Chain A"/>
    <property type="match status" value="1"/>
</dbReference>
<dbReference type="Proteomes" id="UP000272528">
    <property type="component" value="Chromosome"/>
</dbReference>
<proteinExistence type="predicted"/>
<sequence length="292" mass="33934">MEIMHTMPFFIRPEYKEHDLKLMEACFVSLSYTADTYVVLYNQGCLSEQEIQELLKPYSLNVIILGEGQNVGIPKARQRCFEYIWENFPDVPYISEIHLDMIFPQNWHKPLLSYLEHTNEPMISPCIVTESGHLHPIDNQKPAVQLPEGKKLENMLLLLEEISEQFHSQEPHIGFIHPVIHRSSALRHIGGYDHRFLPGKQGYEDDSLLVGYSYYMGTQNSWRPKCLPTSWVYHATLAQRMTLGDRQEEFQKNLNGLFQQYGAYGLKELARLHGETSNGHFQSYFNSLVQGR</sequence>
<dbReference type="EMBL" id="CP034437">
    <property type="protein sequence ID" value="AZN43776.1"/>
    <property type="molecule type" value="Genomic_DNA"/>
</dbReference>
<keyword evidence="2" id="KW-1185">Reference proteome</keyword>
<name>A0A3Q8XA09_9BACL</name>
<reference evidence="2" key="1">
    <citation type="submission" date="2018-12" db="EMBL/GenBank/DDBJ databases">
        <title>Genome sequence of Peanibacillus sp.</title>
        <authorList>
            <person name="Subramani G."/>
            <person name="Srinivasan S."/>
            <person name="Kim M.K."/>
        </authorList>
    </citation>
    <scope>NUCLEOTIDE SEQUENCE [LARGE SCALE GENOMIC DNA]</scope>
    <source>
        <strain evidence="2">18JY67-1</strain>
    </source>
</reference>
<evidence type="ECO:0000313" key="2">
    <source>
        <dbReference type="Proteomes" id="UP000272528"/>
    </source>
</evidence>
<gene>
    <name evidence="1" type="ORF">EJC50_18420</name>
</gene>
<dbReference type="OrthoDB" id="2631737at2"/>
<dbReference type="KEGG" id="palb:EJC50_18420"/>
<organism evidence="1 2">
    <name type="scientific">Paenibacillus albus</name>
    <dbReference type="NCBI Taxonomy" id="2495582"/>
    <lineage>
        <taxon>Bacteria</taxon>
        <taxon>Bacillati</taxon>
        <taxon>Bacillota</taxon>
        <taxon>Bacilli</taxon>
        <taxon>Bacillales</taxon>
        <taxon>Paenibacillaceae</taxon>
        <taxon>Paenibacillus</taxon>
    </lineage>
</organism>
<evidence type="ECO:0008006" key="3">
    <source>
        <dbReference type="Google" id="ProtNLM"/>
    </source>
</evidence>